<feature type="region of interest" description="Disordered" evidence="1">
    <location>
        <begin position="389"/>
        <end position="419"/>
    </location>
</feature>
<keyword evidence="2" id="KW-1185">Reference proteome</keyword>
<feature type="compositionally biased region" description="Polar residues" evidence="1">
    <location>
        <begin position="246"/>
        <end position="263"/>
    </location>
</feature>
<evidence type="ECO:0000256" key="1">
    <source>
        <dbReference type="SAM" id="MobiDB-lite"/>
    </source>
</evidence>
<dbReference type="WBParaSite" id="ALUE_0000273201-mRNA-1">
    <property type="protein sequence ID" value="ALUE_0000273201-mRNA-1"/>
    <property type="gene ID" value="ALUE_0000273201"/>
</dbReference>
<feature type="region of interest" description="Disordered" evidence="1">
    <location>
        <begin position="437"/>
        <end position="503"/>
    </location>
</feature>
<feature type="compositionally biased region" description="Basic and acidic residues" evidence="1">
    <location>
        <begin position="208"/>
        <end position="219"/>
    </location>
</feature>
<feature type="compositionally biased region" description="Basic and acidic residues" evidence="1">
    <location>
        <begin position="176"/>
        <end position="191"/>
    </location>
</feature>
<feature type="region of interest" description="Disordered" evidence="1">
    <location>
        <begin position="176"/>
        <end position="219"/>
    </location>
</feature>
<evidence type="ECO:0000313" key="2">
    <source>
        <dbReference type="Proteomes" id="UP000036681"/>
    </source>
</evidence>
<name>A0A0M3HMI2_ASCLU</name>
<protein>
    <submittedName>
        <fullName evidence="3">BRCT domain-containing protein</fullName>
    </submittedName>
</protein>
<feature type="region of interest" description="Disordered" evidence="1">
    <location>
        <begin position="246"/>
        <end position="268"/>
    </location>
</feature>
<dbReference type="AlphaFoldDB" id="A0A0M3HMI2"/>
<accession>A0A0M3HMI2</accession>
<sequence length="534" mass="58338">MLAEVRRGGYITFHMRSVDIDPATTESKGGGKLGEIGRRLCGCCISKGNKLRPVELTKADAITNQPALSNISVLKKDMFNEHDSEAKFHGSEANVAGNGVVSKANGDISPLTAKKLKEDCSNVTTVVLDDLIGTSGGDDRSKNTQMFVDEQLACATEDANACDVQRIVQKSWGTNEKKDGKYERSSSEGKDSAAFITSTGPNVSSSIADHRESHTEENHGKVTLWEEKDDISEMEDITDMLFETTSQTNEGSAFKNSQNTPQKSIRRDSQALTEVLAPQPPLSNQKQTTGISGCTVTGIDSSFSDSNSNEEVDSHRRRDSNIAYVELSGAKPDEHLDQHIPTIAIRQATLFSSSLDSEGKCNRSSENHRPLPINPLQKSAASMRLNHTEDLDSKSDDEVDEPTDSQIRNAPPEIGYTADHSQQIRVLANSSRSVEMQNGNCHKYGETDESKQVSPLQRPTHMYASSSSSSEDEEEVEKDQNVTRLSVKSNGDAAIKSTTSNGEVVSVQLACANDHRKFDDAEVFTDDEFPERLI</sequence>
<feature type="compositionally biased region" description="Polar residues" evidence="1">
    <location>
        <begin position="195"/>
        <end position="207"/>
    </location>
</feature>
<reference evidence="3" key="1">
    <citation type="submission" date="2017-02" db="UniProtKB">
        <authorList>
            <consortium name="WormBaseParasite"/>
        </authorList>
    </citation>
    <scope>IDENTIFICATION</scope>
</reference>
<feature type="compositionally biased region" description="Basic and acidic residues" evidence="1">
    <location>
        <begin position="357"/>
        <end position="369"/>
    </location>
</feature>
<dbReference type="Proteomes" id="UP000036681">
    <property type="component" value="Unplaced"/>
</dbReference>
<feature type="region of interest" description="Disordered" evidence="1">
    <location>
        <begin position="355"/>
        <end position="376"/>
    </location>
</feature>
<proteinExistence type="predicted"/>
<evidence type="ECO:0000313" key="3">
    <source>
        <dbReference type="WBParaSite" id="ALUE_0000273201-mRNA-1"/>
    </source>
</evidence>
<organism evidence="2 3">
    <name type="scientific">Ascaris lumbricoides</name>
    <name type="common">Giant roundworm</name>
    <dbReference type="NCBI Taxonomy" id="6252"/>
    <lineage>
        <taxon>Eukaryota</taxon>
        <taxon>Metazoa</taxon>
        <taxon>Ecdysozoa</taxon>
        <taxon>Nematoda</taxon>
        <taxon>Chromadorea</taxon>
        <taxon>Rhabditida</taxon>
        <taxon>Spirurina</taxon>
        <taxon>Ascaridomorpha</taxon>
        <taxon>Ascaridoidea</taxon>
        <taxon>Ascarididae</taxon>
        <taxon>Ascaris</taxon>
    </lineage>
</organism>